<organism evidence="1 2">
    <name type="scientific">Thermus virus P23-45</name>
    <name type="common">Thermus thermophilus phage P23-45</name>
    <dbReference type="NCBI Taxonomy" id="2914006"/>
    <lineage>
        <taxon>Viruses</taxon>
        <taxon>Duplodnaviria</taxon>
        <taxon>Heunggongvirae</taxon>
        <taxon>Uroviricota</taxon>
        <taxon>Caudoviricetes</taxon>
        <taxon>Oshimavirus</taxon>
        <taxon>Oshimavirus P2345</taxon>
    </lineage>
</organism>
<proteinExistence type="predicted"/>
<dbReference type="GeneID" id="5600467"/>
<accession>A7XXB3</accession>
<sequence>MPEYPKHASDEPFGLISEEGEVFLGFYPEEDDVVIEATLGTFKVSKELLLQLADAIYYRFGHIREPKVRA</sequence>
<gene>
    <name evidence="1" type="ORF">P23p81</name>
</gene>
<protein>
    <submittedName>
        <fullName evidence="1">Uncharacterized protein</fullName>
    </submittedName>
</protein>
<keyword evidence="2" id="KW-1185">Reference proteome</keyword>
<dbReference type="RefSeq" id="YP_001467934.1">
    <property type="nucleotide sequence ID" value="NC_009803.1"/>
</dbReference>
<dbReference type="Proteomes" id="UP000001132">
    <property type="component" value="Segment"/>
</dbReference>
<reference evidence="1 2" key="1">
    <citation type="journal article" date="2008" name="J. Mol. Biol.">
        <title>Genome comparison and proteomic characterization of Thermus thermophilus bacteriophages P23-45 and P74-26: siphoviruses with triplex-forming sequences and the longest known tails.</title>
        <authorList>
            <person name="Minakhin L."/>
            <person name="Goel M."/>
            <person name="Berdygulova Z."/>
            <person name="Ramanculov E."/>
            <person name="Florens L."/>
            <person name="Glazko G."/>
            <person name="Karamychev V.N."/>
            <person name="Slesarev A.I."/>
            <person name="Kozyavkin S.A."/>
            <person name="Khromov I."/>
            <person name="Ackermann H.W."/>
            <person name="Washburn M."/>
            <person name="Mushegian A."/>
            <person name="Severinov K."/>
        </authorList>
    </citation>
    <scope>NUCLEOTIDE SEQUENCE</scope>
</reference>
<name>A7XXB3_BP234</name>
<organismHost>
    <name type="scientific">Thermus thermophilus</name>
    <dbReference type="NCBI Taxonomy" id="274"/>
</organismHost>
<evidence type="ECO:0000313" key="2">
    <source>
        <dbReference type="Proteomes" id="UP000001132"/>
    </source>
</evidence>
<evidence type="ECO:0000313" key="1">
    <source>
        <dbReference type="EMBL" id="ABU96914.1"/>
    </source>
</evidence>
<dbReference type="KEGG" id="vg:5600467"/>
<dbReference type="EMBL" id="EU100883">
    <property type="protein sequence ID" value="ABU96914.1"/>
    <property type="molecule type" value="Genomic_DNA"/>
</dbReference>